<reference evidence="1 2" key="1">
    <citation type="submission" date="2019-04" db="EMBL/GenBank/DDBJ databases">
        <authorList>
            <consortium name="DOE Joint Genome Institute"/>
            <person name="Mondo S."/>
            <person name="Kjaerbolling I."/>
            <person name="Vesth T."/>
            <person name="Frisvad J.C."/>
            <person name="Nybo J.L."/>
            <person name="Theobald S."/>
            <person name="Kildgaard S."/>
            <person name="Isbrandt T."/>
            <person name="Kuo A."/>
            <person name="Sato A."/>
            <person name="Lyhne E.K."/>
            <person name="Kogle M.E."/>
            <person name="Wiebenga A."/>
            <person name="Kun R.S."/>
            <person name="Lubbers R.J."/>
            <person name="Makela M.R."/>
            <person name="Barry K."/>
            <person name="Chovatia M."/>
            <person name="Clum A."/>
            <person name="Daum C."/>
            <person name="Haridas S."/>
            <person name="He G."/>
            <person name="LaButti K."/>
            <person name="Lipzen A."/>
            <person name="Riley R."/>
            <person name="Salamov A."/>
            <person name="Simmons B.A."/>
            <person name="Magnuson J.K."/>
            <person name="Henrissat B."/>
            <person name="Mortensen U.H."/>
            <person name="Larsen T.O."/>
            <person name="Devries R.P."/>
            <person name="Grigoriev I.V."/>
            <person name="Machida M."/>
            <person name="Baker S.E."/>
            <person name="Andersen M.R."/>
            <person name="Cantor M.N."/>
            <person name="Hua S.X."/>
        </authorList>
    </citation>
    <scope>NUCLEOTIDE SEQUENCE [LARGE SCALE GENOMIC DNA]</scope>
    <source>
        <strain evidence="1 2">CBS 117616</strain>
    </source>
</reference>
<organism evidence="1 2">
    <name type="scientific">Aspergillus pseudocaelatus</name>
    <dbReference type="NCBI Taxonomy" id="1825620"/>
    <lineage>
        <taxon>Eukaryota</taxon>
        <taxon>Fungi</taxon>
        <taxon>Dikarya</taxon>
        <taxon>Ascomycota</taxon>
        <taxon>Pezizomycotina</taxon>
        <taxon>Eurotiomycetes</taxon>
        <taxon>Eurotiomycetidae</taxon>
        <taxon>Eurotiales</taxon>
        <taxon>Aspergillaceae</taxon>
        <taxon>Aspergillus</taxon>
        <taxon>Aspergillus subgen. Circumdati</taxon>
    </lineage>
</organism>
<dbReference type="Proteomes" id="UP000325395">
    <property type="component" value="Unassembled WGS sequence"/>
</dbReference>
<sequence length="257" mass="29717">MAILSWRWDGNLRDSRNIASAVQVAKSMSIKYLFVALISIDQTLDGDSLIEEVLAFSTLYKTITVIVAYDKVNEDFDKTTDRPWICNRRPVYSFVGPPHRRSLLIRYVRAYAFFNRLDKNWTVSFLETIIRVLSNDVGMASIRDFKFIIPAYALVLSKAYETMSRDDYLLTAAILCRASLISTDRLWWDARAVNYIRYRFRTTQMYDDQVILRALGLTDPEFLRQYALQKTAQRFGLILPGKETVPLPILKIASVTL</sequence>
<protein>
    <submittedName>
        <fullName evidence="1">Uncharacterized protein</fullName>
    </submittedName>
</protein>
<evidence type="ECO:0000313" key="2">
    <source>
        <dbReference type="Proteomes" id="UP000325395"/>
    </source>
</evidence>
<keyword evidence="2" id="KW-1185">Reference proteome</keyword>
<accession>A0ABQ6WGS7</accession>
<name>A0ABQ6WGS7_9EURO</name>
<dbReference type="EMBL" id="ML735754">
    <property type="protein sequence ID" value="KAE8416288.1"/>
    <property type="molecule type" value="Genomic_DNA"/>
</dbReference>
<gene>
    <name evidence="1" type="ORF">BDV36DRAFT_284675</name>
</gene>
<evidence type="ECO:0000313" key="1">
    <source>
        <dbReference type="EMBL" id="KAE8416288.1"/>
    </source>
</evidence>
<proteinExistence type="predicted"/>